<dbReference type="RefSeq" id="WP_188564052.1">
    <property type="nucleotide sequence ID" value="NZ_BMED01000001.1"/>
</dbReference>
<accession>A0A916U2C2</accession>
<reference evidence="2" key="2">
    <citation type="submission" date="2020-09" db="EMBL/GenBank/DDBJ databases">
        <authorList>
            <person name="Sun Q."/>
            <person name="Zhou Y."/>
        </authorList>
    </citation>
    <scope>NUCLEOTIDE SEQUENCE</scope>
    <source>
        <strain evidence="2">CGMCC 1.10998</strain>
    </source>
</reference>
<dbReference type="Proteomes" id="UP000637423">
    <property type="component" value="Unassembled WGS sequence"/>
</dbReference>
<feature type="region of interest" description="Disordered" evidence="1">
    <location>
        <begin position="67"/>
        <end position="98"/>
    </location>
</feature>
<gene>
    <name evidence="2" type="ORF">GCM10011396_01060</name>
</gene>
<reference evidence="2" key="1">
    <citation type="journal article" date="2014" name="Int. J. Syst. Evol. Microbiol.">
        <title>Complete genome sequence of Corynebacterium casei LMG S-19264T (=DSM 44701T), isolated from a smear-ripened cheese.</title>
        <authorList>
            <consortium name="US DOE Joint Genome Institute (JGI-PGF)"/>
            <person name="Walter F."/>
            <person name="Albersmeier A."/>
            <person name="Kalinowski J."/>
            <person name="Ruckert C."/>
        </authorList>
    </citation>
    <scope>NUCLEOTIDE SEQUENCE</scope>
    <source>
        <strain evidence="2">CGMCC 1.10998</strain>
    </source>
</reference>
<name>A0A916U2C2_9BURK</name>
<evidence type="ECO:0000256" key="1">
    <source>
        <dbReference type="SAM" id="MobiDB-lite"/>
    </source>
</evidence>
<dbReference type="EMBL" id="BMED01000001">
    <property type="protein sequence ID" value="GGC58036.1"/>
    <property type="molecule type" value="Genomic_DNA"/>
</dbReference>
<dbReference type="AlphaFoldDB" id="A0A916U2C2"/>
<evidence type="ECO:0000313" key="3">
    <source>
        <dbReference type="Proteomes" id="UP000637423"/>
    </source>
</evidence>
<keyword evidence="3" id="KW-1185">Reference proteome</keyword>
<comment type="caution">
    <text evidence="2">The sequence shown here is derived from an EMBL/GenBank/DDBJ whole genome shotgun (WGS) entry which is preliminary data.</text>
</comment>
<sequence>MFVIYWTALVRTPGQTDLVKTPFRKEFDLTCMSELLAFAEQLRVQQRSGPPDEEGAVSHINYCSENPSSIGQAGAADPLPNYDWQKRRKHMPSYKRRR</sequence>
<evidence type="ECO:0000313" key="2">
    <source>
        <dbReference type="EMBL" id="GGC58036.1"/>
    </source>
</evidence>
<proteinExistence type="predicted"/>
<organism evidence="2 3">
    <name type="scientific">Undibacterium terreum</name>
    <dbReference type="NCBI Taxonomy" id="1224302"/>
    <lineage>
        <taxon>Bacteria</taxon>
        <taxon>Pseudomonadati</taxon>
        <taxon>Pseudomonadota</taxon>
        <taxon>Betaproteobacteria</taxon>
        <taxon>Burkholderiales</taxon>
        <taxon>Oxalobacteraceae</taxon>
        <taxon>Undibacterium</taxon>
    </lineage>
</organism>
<protein>
    <submittedName>
        <fullName evidence="2">Uncharacterized protein</fullName>
    </submittedName>
</protein>
<feature type="compositionally biased region" description="Basic residues" evidence="1">
    <location>
        <begin position="86"/>
        <end position="98"/>
    </location>
</feature>